<evidence type="ECO:0000313" key="2">
    <source>
        <dbReference type="Proteomes" id="UP000485880"/>
    </source>
</evidence>
<comment type="caution">
    <text evidence="1">The sequence shown here is derived from an EMBL/GenBank/DDBJ whole genome shotgun (WGS) entry which is preliminary data.</text>
</comment>
<accession>A0A8B6MB91</accession>
<dbReference type="EMBL" id="CABFMQ020000131">
    <property type="protein sequence ID" value="VTZ52162.1"/>
    <property type="molecule type" value="Genomic_DNA"/>
</dbReference>
<evidence type="ECO:0000313" key="1">
    <source>
        <dbReference type="EMBL" id="VTZ52162.1"/>
    </source>
</evidence>
<reference evidence="1 2" key="1">
    <citation type="submission" date="2019-05" db="EMBL/GenBank/DDBJ databases">
        <authorList>
            <person name="Farhan Ul Haque M."/>
        </authorList>
    </citation>
    <scope>NUCLEOTIDE SEQUENCE [LARGE SCALE GENOMIC DNA]</scope>
    <source>
        <strain evidence="1">2</strain>
    </source>
</reference>
<dbReference type="AlphaFoldDB" id="A0A8B6MB91"/>
<proteinExistence type="predicted"/>
<keyword evidence="2" id="KW-1185">Reference proteome</keyword>
<gene>
    <name evidence="1" type="ORF">MPC4_70050</name>
</gene>
<sequence length="62" mass="6732">MEAVDLHDVPGRSGLDLADGIKNTASINRVRCADKHFSLSDTYSAIAAESFPKLNRGSLSRR</sequence>
<organism evidence="1 2">
    <name type="scientific">Methylocella tundrae</name>
    <dbReference type="NCBI Taxonomy" id="227605"/>
    <lineage>
        <taxon>Bacteria</taxon>
        <taxon>Pseudomonadati</taxon>
        <taxon>Pseudomonadota</taxon>
        <taxon>Alphaproteobacteria</taxon>
        <taxon>Hyphomicrobiales</taxon>
        <taxon>Beijerinckiaceae</taxon>
        <taxon>Methylocella</taxon>
    </lineage>
</organism>
<name>A0A8B6MB91_METTU</name>
<protein>
    <submittedName>
        <fullName evidence="1">Uncharacterized protein</fullName>
    </submittedName>
</protein>
<dbReference type="Proteomes" id="UP000485880">
    <property type="component" value="Unassembled WGS sequence"/>
</dbReference>